<dbReference type="AlphaFoldDB" id="A0A5B7HHX5"/>
<dbReference type="EMBL" id="VSRR010029227">
    <property type="protein sequence ID" value="MPC69329.1"/>
    <property type="molecule type" value="Genomic_DNA"/>
</dbReference>
<organism evidence="2 3">
    <name type="scientific">Portunus trituberculatus</name>
    <name type="common">Swimming crab</name>
    <name type="synonym">Neptunus trituberculatus</name>
    <dbReference type="NCBI Taxonomy" id="210409"/>
    <lineage>
        <taxon>Eukaryota</taxon>
        <taxon>Metazoa</taxon>
        <taxon>Ecdysozoa</taxon>
        <taxon>Arthropoda</taxon>
        <taxon>Crustacea</taxon>
        <taxon>Multicrustacea</taxon>
        <taxon>Malacostraca</taxon>
        <taxon>Eumalacostraca</taxon>
        <taxon>Eucarida</taxon>
        <taxon>Decapoda</taxon>
        <taxon>Pleocyemata</taxon>
        <taxon>Brachyura</taxon>
        <taxon>Eubrachyura</taxon>
        <taxon>Portunoidea</taxon>
        <taxon>Portunidae</taxon>
        <taxon>Portuninae</taxon>
        <taxon>Portunus</taxon>
    </lineage>
</organism>
<sequence>MSDGRDGLNRALSPHFTPLQSTGSSRSLLASSSSRLALPAPASGRLGSKGRLRSARLLPFRCCFVNWPLILL</sequence>
<protein>
    <submittedName>
        <fullName evidence="2">Uncharacterized protein</fullName>
    </submittedName>
</protein>
<evidence type="ECO:0000256" key="1">
    <source>
        <dbReference type="SAM" id="MobiDB-lite"/>
    </source>
</evidence>
<keyword evidence="3" id="KW-1185">Reference proteome</keyword>
<evidence type="ECO:0000313" key="2">
    <source>
        <dbReference type="EMBL" id="MPC69329.1"/>
    </source>
</evidence>
<gene>
    <name evidence="2" type="ORF">E2C01_063551</name>
</gene>
<proteinExistence type="predicted"/>
<comment type="caution">
    <text evidence="2">The sequence shown here is derived from an EMBL/GenBank/DDBJ whole genome shotgun (WGS) entry which is preliminary data.</text>
</comment>
<dbReference type="Proteomes" id="UP000324222">
    <property type="component" value="Unassembled WGS sequence"/>
</dbReference>
<feature type="compositionally biased region" description="Low complexity" evidence="1">
    <location>
        <begin position="24"/>
        <end position="43"/>
    </location>
</feature>
<name>A0A5B7HHX5_PORTR</name>
<evidence type="ECO:0000313" key="3">
    <source>
        <dbReference type="Proteomes" id="UP000324222"/>
    </source>
</evidence>
<accession>A0A5B7HHX5</accession>
<reference evidence="2 3" key="1">
    <citation type="submission" date="2019-05" db="EMBL/GenBank/DDBJ databases">
        <title>Another draft genome of Portunus trituberculatus and its Hox gene families provides insights of decapod evolution.</title>
        <authorList>
            <person name="Jeong J.-H."/>
            <person name="Song I."/>
            <person name="Kim S."/>
            <person name="Choi T."/>
            <person name="Kim D."/>
            <person name="Ryu S."/>
            <person name="Kim W."/>
        </authorList>
    </citation>
    <scope>NUCLEOTIDE SEQUENCE [LARGE SCALE GENOMIC DNA]</scope>
    <source>
        <tissue evidence="2">Muscle</tissue>
    </source>
</reference>
<feature type="region of interest" description="Disordered" evidence="1">
    <location>
        <begin position="1"/>
        <end position="48"/>
    </location>
</feature>